<reference evidence="2 3" key="1">
    <citation type="submission" date="2021-06" db="EMBL/GenBank/DDBJ databases">
        <title>Caerostris darwini draft genome.</title>
        <authorList>
            <person name="Kono N."/>
            <person name="Arakawa K."/>
        </authorList>
    </citation>
    <scope>NUCLEOTIDE SEQUENCE [LARGE SCALE GENOMIC DNA]</scope>
</reference>
<evidence type="ECO:0000256" key="1">
    <source>
        <dbReference type="SAM" id="MobiDB-lite"/>
    </source>
</evidence>
<proteinExistence type="predicted"/>
<organism evidence="2 3">
    <name type="scientific">Caerostris darwini</name>
    <dbReference type="NCBI Taxonomy" id="1538125"/>
    <lineage>
        <taxon>Eukaryota</taxon>
        <taxon>Metazoa</taxon>
        <taxon>Ecdysozoa</taxon>
        <taxon>Arthropoda</taxon>
        <taxon>Chelicerata</taxon>
        <taxon>Arachnida</taxon>
        <taxon>Araneae</taxon>
        <taxon>Araneomorphae</taxon>
        <taxon>Entelegynae</taxon>
        <taxon>Araneoidea</taxon>
        <taxon>Araneidae</taxon>
        <taxon>Caerostris</taxon>
    </lineage>
</organism>
<name>A0AAV4ML44_9ARAC</name>
<comment type="caution">
    <text evidence="2">The sequence shown here is derived from an EMBL/GenBank/DDBJ whole genome shotgun (WGS) entry which is preliminary data.</text>
</comment>
<evidence type="ECO:0000313" key="3">
    <source>
        <dbReference type="Proteomes" id="UP001054837"/>
    </source>
</evidence>
<gene>
    <name evidence="2" type="ORF">CDAR_244781</name>
</gene>
<protein>
    <submittedName>
        <fullName evidence="2">Uncharacterized protein</fullName>
    </submittedName>
</protein>
<dbReference type="Proteomes" id="UP001054837">
    <property type="component" value="Unassembled WGS sequence"/>
</dbReference>
<accession>A0AAV4ML44</accession>
<feature type="region of interest" description="Disordered" evidence="1">
    <location>
        <begin position="1"/>
        <end position="23"/>
    </location>
</feature>
<sequence>MSTCHKLSGNEGGLNEDKLPLPSSARTTIGRCLHTSACPGCWRELGEVRMMPNIRRISTYLETMVKANLPAPGIQPVA</sequence>
<keyword evidence="3" id="KW-1185">Reference proteome</keyword>
<evidence type="ECO:0000313" key="2">
    <source>
        <dbReference type="EMBL" id="GIX73045.1"/>
    </source>
</evidence>
<dbReference type="EMBL" id="BPLQ01000574">
    <property type="protein sequence ID" value="GIX73045.1"/>
    <property type="molecule type" value="Genomic_DNA"/>
</dbReference>
<dbReference type="AlphaFoldDB" id="A0AAV4ML44"/>